<keyword evidence="3" id="KW-0732">Signal</keyword>
<organism evidence="4 5">
    <name type="scientific">Panagrellus redivivus</name>
    <name type="common">Microworm</name>
    <dbReference type="NCBI Taxonomy" id="6233"/>
    <lineage>
        <taxon>Eukaryota</taxon>
        <taxon>Metazoa</taxon>
        <taxon>Ecdysozoa</taxon>
        <taxon>Nematoda</taxon>
        <taxon>Chromadorea</taxon>
        <taxon>Rhabditida</taxon>
        <taxon>Tylenchina</taxon>
        <taxon>Panagrolaimomorpha</taxon>
        <taxon>Panagrolaimoidea</taxon>
        <taxon>Panagrolaimidae</taxon>
        <taxon>Panagrellus</taxon>
    </lineage>
</organism>
<proteinExistence type="predicted"/>
<name>A0A7E5A0P1_PANRE</name>
<evidence type="ECO:0000256" key="2">
    <source>
        <dbReference type="SAM" id="Phobius"/>
    </source>
</evidence>
<reference evidence="5" key="2">
    <citation type="submission" date="2020-10" db="UniProtKB">
        <authorList>
            <consortium name="WormBaseParasite"/>
        </authorList>
    </citation>
    <scope>IDENTIFICATION</scope>
</reference>
<feature type="chain" id="PRO_5028866791" evidence="3">
    <location>
        <begin position="16"/>
        <end position="226"/>
    </location>
</feature>
<sequence>MLFVMMCGMICTAFGTDFIETTSVATIVSQNSTSNSTDLAVRDLESESEPAPTSSSTQTHLRAKRQWGGCRYENCDYYGGCGGRGCGYGGCRVVGTIAVMGLIVAMAVVATIAAMAVVGLTAVVEAVEPDAMEIPAVEPTDASFPSAIIPSVVECVAPIANLDPVSDAACLVNAVHAVCLDARGNASVEAVATVIMITIVVGAENVVTRSNSNDQHPKRKKLPQLW</sequence>
<feature type="transmembrane region" description="Helical" evidence="2">
    <location>
        <begin position="102"/>
        <end position="124"/>
    </location>
</feature>
<feature type="signal peptide" evidence="3">
    <location>
        <begin position="1"/>
        <end position="15"/>
    </location>
</feature>
<evidence type="ECO:0000313" key="5">
    <source>
        <dbReference type="WBParaSite" id="Pan_g7619.t1"/>
    </source>
</evidence>
<keyword evidence="2" id="KW-0812">Transmembrane</keyword>
<keyword evidence="4" id="KW-1185">Reference proteome</keyword>
<dbReference type="Proteomes" id="UP000492821">
    <property type="component" value="Unassembled WGS sequence"/>
</dbReference>
<evidence type="ECO:0000313" key="4">
    <source>
        <dbReference type="Proteomes" id="UP000492821"/>
    </source>
</evidence>
<feature type="region of interest" description="Disordered" evidence="1">
    <location>
        <begin position="38"/>
        <end position="60"/>
    </location>
</feature>
<evidence type="ECO:0000256" key="1">
    <source>
        <dbReference type="SAM" id="MobiDB-lite"/>
    </source>
</evidence>
<evidence type="ECO:0000256" key="3">
    <source>
        <dbReference type="SAM" id="SignalP"/>
    </source>
</evidence>
<keyword evidence="2" id="KW-0472">Membrane</keyword>
<keyword evidence="2" id="KW-1133">Transmembrane helix</keyword>
<dbReference type="AlphaFoldDB" id="A0A7E5A0P1"/>
<accession>A0A7E5A0P1</accession>
<dbReference type="WBParaSite" id="Pan_g7619.t1">
    <property type="protein sequence ID" value="Pan_g7619.t1"/>
    <property type="gene ID" value="Pan_g7619"/>
</dbReference>
<protein>
    <submittedName>
        <fullName evidence="5">Secreted protein</fullName>
    </submittedName>
</protein>
<reference evidence="4" key="1">
    <citation type="journal article" date="2013" name="Genetics">
        <title>The draft genome and transcriptome of Panagrellus redivivus are shaped by the harsh demands of a free-living lifestyle.</title>
        <authorList>
            <person name="Srinivasan J."/>
            <person name="Dillman A.R."/>
            <person name="Macchietto M.G."/>
            <person name="Heikkinen L."/>
            <person name="Lakso M."/>
            <person name="Fracchia K.M."/>
            <person name="Antoshechkin I."/>
            <person name="Mortazavi A."/>
            <person name="Wong G."/>
            <person name="Sternberg P.W."/>
        </authorList>
    </citation>
    <scope>NUCLEOTIDE SEQUENCE [LARGE SCALE GENOMIC DNA]</scope>
    <source>
        <strain evidence="4">MT8872</strain>
    </source>
</reference>